<protein>
    <submittedName>
        <fullName evidence="6">Hydroxyacylglutathione hydrolase</fullName>
        <ecNumber evidence="6">3.1.2.6</ecNumber>
    </submittedName>
</protein>
<dbReference type="EC" id="3.1.2.6" evidence="6"/>
<dbReference type="EMBL" id="JQ844295">
    <property type="protein sequence ID" value="AGS54356.1"/>
    <property type="molecule type" value="Genomic_DNA"/>
</dbReference>
<dbReference type="GO" id="GO:0046872">
    <property type="term" value="F:metal ion binding"/>
    <property type="evidence" value="ECO:0007669"/>
    <property type="project" value="UniProtKB-KW"/>
</dbReference>
<keyword evidence="4" id="KW-0862">Zinc</keyword>
<proteinExistence type="predicted"/>
<accession>A0A806KLH6</accession>
<dbReference type="GO" id="GO:0004416">
    <property type="term" value="F:hydroxyacylglutathione hydrolase activity"/>
    <property type="evidence" value="ECO:0007669"/>
    <property type="project" value="UniProtKB-EC"/>
</dbReference>
<name>A0A806KLH6_9BACT</name>
<keyword evidence="2" id="KW-0479">Metal-binding</keyword>
<evidence type="ECO:0000256" key="1">
    <source>
        <dbReference type="ARBA" id="ARBA00001947"/>
    </source>
</evidence>
<dbReference type="PANTHER" id="PTHR46233:SF3">
    <property type="entry name" value="HYDROXYACYLGLUTATHIONE HYDROLASE GLOC"/>
    <property type="match status" value="1"/>
</dbReference>
<organism evidence="6">
    <name type="scientific">uncultured bacterium contig00015</name>
    <dbReference type="NCBI Taxonomy" id="1181506"/>
    <lineage>
        <taxon>Bacteria</taxon>
        <taxon>environmental samples</taxon>
    </lineage>
</organism>
<dbReference type="AlphaFoldDB" id="A0A806KLH6"/>
<evidence type="ECO:0000259" key="5">
    <source>
        <dbReference type="SMART" id="SM00849"/>
    </source>
</evidence>
<dbReference type="Pfam" id="PF00753">
    <property type="entry name" value="Lactamase_B"/>
    <property type="match status" value="1"/>
</dbReference>
<dbReference type="InterPro" id="IPR001279">
    <property type="entry name" value="Metallo-B-lactamas"/>
</dbReference>
<evidence type="ECO:0000256" key="2">
    <source>
        <dbReference type="ARBA" id="ARBA00022723"/>
    </source>
</evidence>
<dbReference type="SUPFAM" id="SSF56281">
    <property type="entry name" value="Metallo-hydrolase/oxidoreductase"/>
    <property type="match status" value="1"/>
</dbReference>
<dbReference type="InterPro" id="IPR036866">
    <property type="entry name" value="RibonucZ/Hydroxyglut_hydro"/>
</dbReference>
<evidence type="ECO:0000256" key="3">
    <source>
        <dbReference type="ARBA" id="ARBA00022801"/>
    </source>
</evidence>
<dbReference type="InterPro" id="IPR051453">
    <property type="entry name" value="MBL_Glyoxalase_II"/>
</dbReference>
<comment type="cofactor">
    <cofactor evidence="1">
        <name>Zn(2+)</name>
        <dbReference type="ChEBI" id="CHEBI:29105"/>
    </cofactor>
</comment>
<sequence length="220" mass="23673">MKKNIECLVVGPVATNCWIYPINEKEAAIIDPGAEGGAIISAVEKLDLTVKYILLTHGHFDHITAVPQVAKAFSTANPLIAIHREDGDYLGEKAHASARVSIKAAMGDESFINAFLPSSIIMPPAGRLLEEGDTIGPFTVIHLPGHTPGSIAFWDREEGVLFTGDTLFADGYGRTDLPGGDEEKLFASLKRLFTMDPGIRVYPGHDETTTIGMEAARGMI</sequence>
<keyword evidence="3 6" id="KW-0378">Hydrolase</keyword>
<dbReference type="PANTHER" id="PTHR46233">
    <property type="entry name" value="HYDROXYACYLGLUTATHIONE HYDROLASE GLOC"/>
    <property type="match status" value="1"/>
</dbReference>
<evidence type="ECO:0000313" key="6">
    <source>
        <dbReference type="EMBL" id="AGS54356.1"/>
    </source>
</evidence>
<dbReference type="SMART" id="SM00849">
    <property type="entry name" value="Lactamase_B"/>
    <property type="match status" value="1"/>
</dbReference>
<feature type="domain" description="Metallo-beta-lactamase" evidence="5">
    <location>
        <begin position="14"/>
        <end position="205"/>
    </location>
</feature>
<dbReference type="CDD" id="cd06262">
    <property type="entry name" value="metallo-hydrolase-like_MBL-fold"/>
    <property type="match status" value="1"/>
</dbReference>
<reference evidence="6" key="1">
    <citation type="submission" date="2012-03" db="EMBL/GenBank/DDBJ databases">
        <title>Functional metagenomics reveals considerable lignocellulase gene clusters in the gut microbiome of a wood-feeding higher termite.</title>
        <authorList>
            <person name="Liu N."/>
        </authorList>
    </citation>
    <scope>NUCLEOTIDE SEQUENCE</scope>
</reference>
<evidence type="ECO:0000256" key="4">
    <source>
        <dbReference type="ARBA" id="ARBA00022833"/>
    </source>
</evidence>
<dbReference type="Gene3D" id="3.60.15.10">
    <property type="entry name" value="Ribonuclease Z/Hydroxyacylglutathione hydrolase-like"/>
    <property type="match status" value="1"/>
</dbReference>